<feature type="domain" description="Hint" evidence="2">
    <location>
        <begin position="1185"/>
        <end position="1291"/>
    </location>
</feature>
<dbReference type="SMART" id="SM00306">
    <property type="entry name" value="HintN"/>
    <property type="match status" value="1"/>
</dbReference>
<dbReference type="CDD" id="cd20745">
    <property type="entry name" value="FIX_RhsA_AHH_HNH-like"/>
    <property type="match status" value="1"/>
</dbReference>
<dbReference type="InterPro" id="IPR022385">
    <property type="entry name" value="Rhs_assc_core"/>
</dbReference>
<accession>A0ABP4UAP0</accession>
<keyword evidence="1" id="KW-0677">Repeat</keyword>
<dbReference type="CDD" id="cd00081">
    <property type="entry name" value="Hint"/>
    <property type="match status" value="1"/>
</dbReference>
<dbReference type="PANTHER" id="PTHR32305:SF15">
    <property type="entry name" value="PROTEIN RHSA-RELATED"/>
    <property type="match status" value="1"/>
</dbReference>
<evidence type="ECO:0000259" key="2">
    <source>
        <dbReference type="SMART" id="SM00306"/>
    </source>
</evidence>
<dbReference type="Gene3D" id="1.20.120.1870">
    <property type="entry name" value="Fic/DOC protein, Fido domain"/>
    <property type="match status" value="1"/>
</dbReference>
<dbReference type="Pfam" id="PF05593">
    <property type="entry name" value="RHS_repeat"/>
    <property type="match status" value="1"/>
</dbReference>
<gene>
    <name evidence="3" type="ORF">GCM10009745_53910</name>
</gene>
<dbReference type="EMBL" id="BAAANF010000017">
    <property type="protein sequence ID" value="GAA1700332.1"/>
    <property type="molecule type" value="Genomic_DNA"/>
</dbReference>
<protein>
    <recommendedName>
        <fullName evidence="2">Hint domain-containing protein</fullName>
    </recommendedName>
</protein>
<reference evidence="4" key="1">
    <citation type="journal article" date="2019" name="Int. J. Syst. Evol. Microbiol.">
        <title>The Global Catalogue of Microorganisms (GCM) 10K type strain sequencing project: providing services to taxonomists for standard genome sequencing and annotation.</title>
        <authorList>
            <consortium name="The Broad Institute Genomics Platform"/>
            <consortium name="The Broad Institute Genome Sequencing Center for Infectious Disease"/>
            <person name="Wu L."/>
            <person name="Ma J."/>
        </authorList>
    </citation>
    <scope>NUCLEOTIDE SEQUENCE [LARGE SCALE GENOMIC DNA]</scope>
    <source>
        <strain evidence="4">JCM 14307</strain>
    </source>
</reference>
<name>A0ABP4UAP0_9ACTN</name>
<dbReference type="InterPro" id="IPR006530">
    <property type="entry name" value="YD"/>
</dbReference>
<dbReference type="Gene3D" id="2.180.10.10">
    <property type="entry name" value="RHS repeat-associated core"/>
    <property type="match status" value="4"/>
</dbReference>
<keyword evidence="4" id="KW-1185">Reference proteome</keyword>
<dbReference type="Proteomes" id="UP001500280">
    <property type="component" value="Unassembled WGS sequence"/>
</dbReference>
<dbReference type="SUPFAM" id="SSF51294">
    <property type="entry name" value="Hedgehog/intein (Hint) domain"/>
    <property type="match status" value="1"/>
</dbReference>
<dbReference type="PROSITE" id="PS50817">
    <property type="entry name" value="INTEIN_N_TER"/>
    <property type="match status" value="1"/>
</dbReference>
<proteinExistence type="predicted"/>
<dbReference type="NCBIfam" id="TIGR01643">
    <property type="entry name" value="YD_repeat_2x"/>
    <property type="match status" value="3"/>
</dbReference>
<evidence type="ECO:0000313" key="4">
    <source>
        <dbReference type="Proteomes" id="UP001500280"/>
    </source>
</evidence>
<evidence type="ECO:0000313" key="3">
    <source>
        <dbReference type="EMBL" id="GAA1700332.1"/>
    </source>
</evidence>
<dbReference type="Pfam" id="PF07591">
    <property type="entry name" value="PT-HINT"/>
    <property type="match status" value="1"/>
</dbReference>
<dbReference type="PANTHER" id="PTHR32305">
    <property type="match status" value="1"/>
</dbReference>
<sequence>MTRQETTGEWSNADIAGPTAVTEATSFVFDAAGRRVSQTVENASGNLLTSWTYDQRGLATSTTSPRGNVSGAVKADFTTVSSFDELGRLVKTVAPKVKAEANGGAPADVQPTATVGYGAFGQATSSKDALGNVVKSSFDKLGRQVEVAAPAYTPPGGSALTPKTSFRYDAVGNLLEQIDERGNATRFTYDQLNQRIQVDAPGKTNDERVISKSTYTPNGEVESTTDALGAVTRLTYDDLDRVVTSTAVERKPTAANFVTRLTYDDMDNVVKAQTPAGATAVSTYDTLGQLTQTTDPNNVVTRFGYDYAGRQVRTSDALGRSSVAAYDKAGQLVSSKTLNSSNAALGTTILAYDADGNLKSSTPASGNRATTYTYDALGRLTAQVDPVNATDSINISYGYDAAGNRTRYTDGRGNSTVYTLNTLGLPEKVIEPSTTTHPAAADRTWTASYDVAGNAVSLLSPGGVVRNRTFDAAGRLSKEEGTGAEASTATRDLTYDLVGRVATTSSLDGVNTYNYNDRGMLLRADGPSGTSTHGYNPDGQLTQRIDAAGTADFTYTNGRPATATDPVTRTLQTLGYNAAGQLSTIDYGSARIRTIGYDPYGRMNSDVLKASTTSVASITYGYDPDNNVTTKKTTGVAGAGDNTYTYDQLGRLTTWTKGTTSTAYGWDNASNRTKVGTKLATYDERNRLLNDGTSTYTYSPRGALLSKVTTEGGTTTTEAFTFDAFDRMIRTADRDFTYDALDRPVQAGTARMRYAGFSDEVVTDGTQSFGRSASDGLLSIGYETTKRLVLSDRHGDAIAGFDPTDTTLSAGLPDTRTFDPFGNSTNATGLKYRIGYQGDWTDPRSGDVNQGARWYDPGTGTFNARDTISHPAGAASSVRNLYGYGSGNPVTLNDPDGHRAVDPESGGKNCKLVLDPNGEDDALVLRCNPNLGGGGKGNPPPVIEHICLDCWGEPIPPTDTGCKKHCGGDEPKPRNTCKPNCGHKPPPVCDAQCRLQKAVVQERDRLEVEGKTKPKPPPGNPVCANGNAALCQYDPQKPGTVVGPQGNLTDETSDYASQVYTTTLKQVGSVVGQAAKPPKQSWLEDAFDYGLPGSHFNGMDQGMLDFYNAHPELVHLGMDVLGMLPIVGSYYDGMNATLYGTEGDKVNAGLSGAAAIPGIGDAATGAKLGGRALKLLDKLAKSCKVNSFAPDTRVLMADGSTKRIDKIHLGDQVLSTDPETGQSSPQPVTALITGTGDKDLIDLTVETKAAVELPETSRLVTTAGHPFYLSASRAWVEAGDLKAGDQLTSGPSKAVPSNTSTVISARARTERATVHNLTVHGHHTYYVLAGAAPVLVHNSSVCGFKNPVSADEIEAANRAFGGSHSQSGGTPQNALINAGRYEGFHRKAASLIRNIAGDHMYDNGNKRTAHWVVTELMSRNGIVSGPTSDELWAVISRVSKPGGTSMDIDDIAKLLRGY</sequence>
<organism evidence="3 4">
    <name type="scientific">Kribbella yunnanensis</name>
    <dbReference type="NCBI Taxonomy" id="190194"/>
    <lineage>
        <taxon>Bacteria</taxon>
        <taxon>Bacillati</taxon>
        <taxon>Actinomycetota</taxon>
        <taxon>Actinomycetes</taxon>
        <taxon>Propionibacteriales</taxon>
        <taxon>Kribbellaceae</taxon>
        <taxon>Kribbella</taxon>
    </lineage>
</organism>
<dbReference type="Pfam" id="PF25023">
    <property type="entry name" value="TEN_YD-shell"/>
    <property type="match status" value="2"/>
</dbReference>
<dbReference type="InterPro" id="IPR050708">
    <property type="entry name" value="T6SS_VgrG/RHS"/>
</dbReference>
<dbReference type="InterPro" id="IPR036844">
    <property type="entry name" value="Hint_dom_sf"/>
</dbReference>
<dbReference type="InterPro" id="IPR053737">
    <property type="entry name" value="Type_II_TA_Toxin"/>
</dbReference>
<dbReference type="Gene3D" id="2.170.16.10">
    <property type="entry name" value="Hedgehog/Intein (Hint) domain"/>
    <property type="match status" value="1"/>
</dbReference>
<dbReference type="InterPro" id="IPR006141">
    <property type="entry name" value="Intein_N"/>
</dbReference>
<dbReference type="NCBIfam" id="TIGR03696">
    <property type="entry name" value="Rhs_assc_core"/>
    <property type="match status" value="1"/>
</dbReference>
<evidence type="ECO:0000256" key="1">
    <source>
        <dbReference type="ARBA" id="ARBA00022737"/>
    </source>
</evidence>
<dbReference type="InterPro" id="IPR003587">
    <property type="entry name" value="Hint_dom_N"/>
</dbReference>
<dbReference type="InterPro" id="IPR056823">
    <property type="entry name" value="TEN-like_YD-shell"/>
</dbReference>
<dbReference type="InterPro" id="IPR031325">
    <property type="entry name" value="RHS_repeat"/>
</dbReference>
<comment type="caution">
    <text evidence="3">The sequence shown here is derived from an EMBL/GenBank/DDBJ whole genome shotgun (WGS) entry which is preliminary data.</text>
</comment>